<dbReference type="Gene3D" id="3.30.710.10">
    <property type="entry name" value="Potassium Channel Kv1.1, Chain A"/>
    <property type="match status" value="1"/>
</dbReference>
<dbReference type="InterPro" id="IPR038648">
    <property type="entry name" value="PHR_sf"/>
</dbReference>
<evidence type="ECO:0000313" key="2">
    <source>
        <dbReference type="EMBL" id="KAK3580328.1"/>
    </source>
</evidence>
<dbReference type="EMBL" id="JAEAOA010000281">
    <property type="protein sequence ID" value="KAK3580328.1"/>
    <property type="molecule type" value="Genomic_DNA"/>
</dbReference>
<reference evidence="2" key="2">
    <citation type="journal article" date="2021" name="Genome Biol. Evol.">
        <title>Developing a high-quality reference genome for a parasitic bivalve with doubly uniparental inheritance (Bivalvia: Unionida).</title>
        <authorList>
            <person name="Smith C.H."/>
        </authorList>
    </citation>
    <scope>NUCLEOTIDE SEQUENCE</scope>
    <source>
        <strain evidence="2">CHS0354</strain>
        <tissue evidence="2">Mantle</tissue>
    </source>
</reference>
<dbReference type="PANTHER" id="PTHR45774">
    <property type="entry name" value="BTB/POZ DOMAIN-CONTAINING"/>
    <property type="match status" value="1"/>
</dbReference>
<reference evidence="2" key="3">
    <citation type="submission" date="2023-05" db="EMBL/GenBank/DDBJ databases">
        <authorList>
            <person name="Smith C.H."/>
        </authorList>
    </citation>
    <scope>NUCLEOTIDE SEQUENCE</scope>
    <source>
        <strain evidence="2">CHS0354</strain>
        <tissue evidence="2">Mantle</tissue>
    </source>
</reference>
<dbReference type="PANTHER" id="PTHR45774:SF3">
    <property type="entry name" value="BTB (POZ) DOMAIN-CONTAINING 2B-RELATED"/>
    <property type="match status" value="1"/>
</dbReference>
<dbReference type="AlphaFoldDB" id="A0AAE0RVA7"/>
<evidence type="ECO:0000259" key="1">
    <source>
        <dbReference type="SMART" id="SM00875"/>
    </source>
</evidence>
<protein>
    <recommendedName>
        <fullName evidence="1">BACK domain-containing protein</fullName>
    </recommendedName>
</protein>
<organism evidence="2 3">
    <name type="scientific">Potamilus streckersoni</name>
    <dbReference type="NCBI Taxonomy" id="2493646"/>
    <lineage>
        <taxon>Eukaryota</taxon>
        <taxon>Metazoa</taxon>
        <taxon>Spiralia</taxon>
        <taxon>Lophotrochozoa</taxon>
        <taxon>Mollusca</taxon>
        <taxon>Bivalvia</taxon>
        <taxon>Autobranchia</taxon>
        <taxon>Heteroconchia</taxon>
        <taxon>Palaeoheterodonta</taxon>
        <taxon>Unionida</taxon>
        <taxon>Unionoidea</taxon>
        <taxon>Unionidae</taxon>
        <taxon>Ambleminae</taxon>
        <taxon>Lampsilini</taxon>
        <taxon>Potamilus</taxon>
    </lineage>
</organism>
<dbReference type="Pfam" id="PF07707">
    <property type="entry name" value="BACK"/>
    <property type="match status" value="1"/>
</dbReference>
<dbReference type="Proteomes" id="UP001195483">
    <property type="component" value="Unassembled WGS sequence"/>
</dbReference>
<sequence length="340" mass="38552">MYAGKKYAVASLVDKCVLWLKEGVGIDNVCSILQQAHVFDEHDLQRKCLEFIMDNGSSVLKHSSFRNLSSDCVEMVIRQDELWTEEEVVYEAMKDWAGNECARKNIQPSAENIRQTLGGLVNLIRFSVMDGKYFADRVAVDNLLTADQKVSFLRHFLSSGSLNNMEYIQTKRTSRFQEKQRVIRFPGSGGILSVGSTKLAIDFRCSKDVLLCGIVIYGGMQYFGMRMRQDYVPFAFVSDTEIQLLDESKRTIVSMKRQMTITEEELLEVLFDDPVVLKMKWYTITLVISTPGLTRSGENGERVVNLGDGQSVEFRDSSLSSSDTNVLIGQIPDLLLCRRR</sequence>
<reference evidence="2" key="1">
    <citation type="journal article" date="2021" name="Genome Biol. Evol.">
        <title>A High-Quality Reference Genome for a Parasitic Bivalve with Doubly Uniparental Inheritance (Bivalvia: Unionida).</title>
        <authorList>
            <person name="Smith C.H."/>
        </authorList>
    </citation>
    <scope>NUCLEOTIDE SEQUENCE</scope>
    <source>
        <strain evidence="2">CHS0354</strain>
    </source>
</reference>
<dbReference type="GO" id="GO:0022008">
    <property type="term" value="P:neurogenesis"/>
    <property type="evidence" value="ECO:0007669"/>
    <property type="project" value="TreeGrafter"/>
</dbReference>
<dbReference type="SMART" id="SM00875">
    <property type="entry name" value="BACK"/>
    <property type="match status" value="1"/>
</dbReference>
<evidence type="ECO:0000313" key="3">
    <source>
        <dbReference type="Proteomes" id="UP001195483"/>
    </source>
</evidence>
<gene>
    <name evidence="2" type="ORF">CHS0354_003563</name>
</gene>
<dbReference type="InterPro" id="IPR011333">
    <property type="entry name" value="SKP1/BTB/POZ_sf"/>
</dbReference>
<comment type="caution">
    <text evidence="2">The sequence shown here is derived from an EMBL/GenBank/DDBJ whole genome shotgun (WGS) entry which is preliminary data.</text>
</comment>
<dbReference type="GO" id="GO:0005829">
    <property type="term" value="C:cytosol"/>
    <property type="evidence" value="ECO:0007669"/>
    <property type="project" value="TreeGrafter"/>
</dbReference>
<dbReference type="Gene3D" id="2.60.120.820">
    <property type="entry name" value="PHR domain"/>
    <property type="match status" value="1"/>
</dbReference>
<dbReference type="InterPro" id="IPR012983">
    <property type="entry name" value="PHR"/>
</dbReference>
<dbReference type="InterPro" id="IPR011705">
    <property type="entry name" value="BACK"/>
</dbReference>
<name>A0AAE0RVA7_9BIVA</name>
<proteinExistence type="predicted"/>
<dbReference type="Pfam" id="PF08005">
    <property type="entry name" value="PHR"/>
    <property type="match status" value="1"/>
</dbReference>
<dbReference type="Gene3D" id="1.25.40.420">
    <property type="match status" value="1"/>
</dbReference>
<feature type="domain" description="BACK" evidence="1">
    <location>
        <begin position="29"/>
        <end position="139"/>
    </location>
</feature>
<keyword evidence="3" id="KW-1185">Reference proteome</keyword>
<accession>A0AAE0RVA7</accession>